<keyword evidence="21" id="KW-1185">Reference proteome</keyword>
<keyword evidence="9" id="KW-0808">Transferase</keyword>
<dbReference type="Proteomes" id="UP001562354">
    <property type="component" value="Unassembled WGS sequence"/>
</dbReference>
<evidence type="ECO:0000256" key="14">
    <source>
        <dbReference type="ARBA" id="ARBA00023128"/>
    </source>
</evidence>
<accession>A0ABR3PJ63</accession>
<reference evidence="20 21" key="1">
    <citation type="submission" date="2024-07" db="EMBL/GenBank/DDBJ databases">
        <title>Draft sequence of the Neodothiora populina.</title>
        <authorList>
            <person name="Drown D.D."/>
            <person name="Schuette U.S."/>
            <person name="Buechlein A.B."/>
            <person name="Rusch D.R."/>
            <person name="Winton L.W."/>
            <person name="Adams G.A."/>
        </authorList>
    </citation>
    <scope>NUCLEOTIDE SEQUENCE [LARGE SCALE GENOMIC DNA]</scope>
    <source>
        <strain evidence="20 21">CPC 39397</strain>
    </source>
</reference>
<comment type="caution">
    <text evidence="20">The sequence shown here is derived from an EMBL/GenBank/DDBJ whole genome shotgun (WGS) entry which is preliminary data.</text>
</comment>
<comment type="pathway">
    <text evidence="3">Phospholipid metabolism; CDP-diacylglycerol biosynthesis; CDP-diacylglycerol from sn-glycerol 3-phosphate: step 3/3.</text>
</comment>
<gene>
    <name evidence="20" type="ORF">AAFC00_004284</name>
</gene>
<dbReference type="PIRSF" id="PIRSF028840">
    <property type="entry name" value="Mmp37"/>
    <property type="match status" value="1"/>
</dbReference>
<evidence type="ECO:0000256" key="19">
    <source>
        <dbReference type="SAM" id="MobiDB-lite"/>
    </source>
</evidence>
<evidence type="ECO:0000256" key="7">
    <source>
        <dbReference type="ARBA" id="ARBA00018337"/>
    </source>
</evidence>
<keyword evidence="8" id="KW-0444">Lipid biosynthesis</keyword>
<evidence type="ECO:0000256" key="9">
    <source>
        <dbReference type="ARBA" id="ARBA00022679"/>
    </source>
</evidence>
<evidence type="ECO:0000256" key="18">
    <source>
        <dbReference type="ARBA" id="ARBA00029893"/>
    </source>
</evidence>
<feature type="compositionally biased region" description="Basic and acidic residues" evidence="19">
    <location>
        <begin position="522"/>
        <end position="541"/>
    </location>
</feature>
<dbReference type="EMBL" id="JBFMKM010000005">
    <property type="protein sequence ID" value="KAL1306182.1"/>
    <property type="molecule type" value="Genomic_DNA"/>
</dbReference>
<evidence type="ECO:0000313" key="20">
    <source>
        <dbReference type="EMBL" id="KAL1306182.1"/>
    </source>
</evidence>
<evidence type="ECO:0000256" key="6">
    <source>
        <dbReference type="ARBA" id="ARBA00012487"/>
    </source>
</evidence>
<keyword evidence="12" id="KW-0460">Magnesium</keyword>
<comment type="pathway">
    <text evidence="4">Lipid metabolism.</text>
</comment>
<protein>
    <recommendedName>
        <fullName evidence="7">Phosphatidate cytidylyltransferase, mitochondrial</fullName>
        <ecNumber evidence="6">2.7.7.41</ecNumber>
    </recommendedName>
    <alternativeName>
        <fullName evidence="18">CDP-diacylglycerol synthase</fullName>
    </alternativeName>
</protein>
<sequence>MAMPRINTLRLKQSVVAGNCFIAGHAAYHYRPASFRSFASNASLCQKESNEQRPSPSQSKSETSQSSSNGTSPLSDSSDANAEYSSMPPDWEDDPDLTINSFSQLPHRYFGTNQHIKINEDFKEALRNVLWQFRAPIRYAFAYGSGVFSQSTSPSTGASSSFSPHPHPPEAVSKWQEGGGKIIDFIFGVSHTQHWHSLNMQQHPEHYSGLRHLGSWAVSKVQDNFGAGAYFNPYITVNGIMIKYGVVNLDTICRDLSTWDTLYLAGRLQKPVKILRDDPRVRLANQMNLMSAVRTALLMLPERFTEKQLYEQIASLSYMGDPRMNAYVGGENPKKVANIVGAQLPNFRQLYVPLVDNLPNVDFNDSNVPTEKGWEKEEVIARSNEPRHADEVIGGRDGFVLQQDMDPRRRGNMVRRLPKLFRQKLYYEYQKKFGIQASAFDRIIDEANDEDATSIKRREGGEFEQRIGAQPDIKDAMSKCIQGTVAWPSTIQTLKGPLTAGVGRSWKYYSEKRAKSRQGKAQKVEDETDKPSDSAEKQKTE</sequence>
<feature type="region of interest" description="Disordered" evidence="19">
    <location>
        <begin position="46"/>
        <end position="98"/>
    </location>
</feature>
<comment type="subcellular location">
    <subcellularLocation>
        <location evidence="2">Mitochondrion inner membrane</location>
        <topology evidence="2">Peripheral membrane protein</topology>
        <orientation evidence="2">Matrix side</orientation>
    </subcellularLocation>
</comment>
<evidence type="ECO:0000313" key="21">
    <source>
        <dbReference type="Proteomes" id="UP001562354"/>
    </source>
</evidence>
<keyword evidence="15" id="KW-0472">Membrane</keyword>
<dbReference type="PANTHER" id="PTHR13619:SF0">
    <property type="entry name" value="PHOSPHATIDATE CYTIDYLYLTRANSFERASE, MITOCHONDRIAL"/>
    <property type="match status" value="1"/>
</dbReference>
<evidence type="ECO:0000256" key="2">
    <source>
        <dbReference type="ARBA" id="ARBA00004443"/>
    </source>
</evidence>
<keyword evidence="16" id="KW-0594">Phospholipid biosynthesis</keyword>
<comment type="similarity">
    <text evidence="5">Belongs to the TAM41 family.</text>
</comment>
<dbReference type="RefSeq" id="XP_069202455.1">
    <property type="nucleotide sequence ID" value="XM_069343903.1"/>
</dbReference>
<feature type="region of interest" description="Disordered" evidence="19">
    <location>
        <begin position="512"/>
        <end position="541"/>
    </location>
</feature>
<evidence type="ECO:0000256" key="4">
    <source>
        <dbReference type="ARBA" id="ARBA00005189"/>
    </source>
</evidence>
<evidence type="ECO:0000256" key="13">
    <source>
        <dbReference type="ARBA" id="ARBA00023098"/>
    </source>
</evidence>
<evidence type="ECO:0000256" key="8">
    <source>
        <dbReference type="ARBA" id="ARBA00022516"/>
    </source>
</evidence>
<evidence type="ECO:0000256" key="16">
    <source>
        <dbReference type="ARBA" id="ARBA00023209"/>
    </source>
</evidence>
<evidence type="ECO:0000256" key="12">
    <source>
        <dbReference type="ARBA" id="ARBA00022842"/>
    </source>
</evidence>
<evidence type="ECO:0000256" key="17">
    <source>
        <dbReference type="ARBA" id="ARBA00023264"/>
    </source>
</evidence>
<keyword evidence="13" id="KW-0443">Lipid metabolism</keyword>
<keyword evidence="17" id="KW-1208">Phospholipid metabolism</keyword>
<keyword evidence="10" id="KW-0548">Nucleotidyltransferase</keyword>
<evidence type="ECO:0000256" key="15">
    <source>
        <dbReference type="ARBA" id="ARBA00023136"/>
    </source>
</evidence>
<dbReference type="GeneID" id="95977984"/>
<dbReference type="PANTHER" id="PTHR13619">
    <property type="entry name" value="PHOSPHATIDATE CYTIDYLYLTRANSFERASE, MITOCHONDRIAL"/>
    <property type="match status" value="1"/>
</dbReference>
<organism evidence="20 21">
    <name type="scientific">Neodothiora populina</name>
    <dbReference type="NCBI Taxonomy" id="2781224"/>
    <lineage>
        <taxon>Eukaryota</taxon>
        <taxon>Fungi</taxon>
        <taxon>Dikarya</taxon>
        <taxon>Ascomycota</taxon>
        <taxon>Pezizomycotina</taxon>
        <taxon>Dothideomycetes</taxon>
        <taxon>Dothideomycetidae</taxon>
        <taxon>Dothideales</taxon>
        <taxon>Dothioraceae</taxon>
        <taxon>Neodothiora</taxon>
    </lineage>
</organism>
<proteinExistence type="inferred from homology"/>
<evidence type="ECO:0000256" key="1">
    <source>
        <dbReference type="ARBA" id="ARBA00001946"/>
    </source>
</evidence>
<evidence type="ECO:0000256" key="5">
    <source>
        <dbReference type="ARBA" id="ARBA00005458"/>
    </source>
</evidence>
<keyword evidence="11" id="KW-0999">Mitochondrion inner membrane</keyword>
<evidence type="ECO:0000256" key="11">
    <source>
        <dbReference type="ARBA" id="ARBA00022792"/>
    </source>
</evidence>
<feature type="compositionally biased region" description="Low complexity" evidence="19">
    <location>
        <begin position="55"/>
        <end position="75"/>
    </location>
</feature>
<keyword evidence="14" id="KW-0496">Mitochondrion</keyword>
<dbReference type="InterPro" id="IPR015222">
    <property type="entry name" value="Tam41"/>
</dbReference>
<dbReference type="EC" id="2.7.7.41" evidence="6"/>
<name>A0ABR3PJ63_9PEZI</name>
<evidence type="ECO:0000256" key="3">
    <source>
        <dbReference type="ARBA" id="ARBA00005119"/>
    </source>
</evidence>
<feature type="region of interest" description="Disordered" evidence="19">
    <location>
        <begin position="154"/>
        <end position="173"/>
    </location>
</feature>
<comment type="cofactor">
    <cofactor evidence="1">
        <name>Mg(2+)</name>
        <dbReference type="ChEBI" id="CHEBI:18420"/>
    </cofactor>
</comment>
<feature type="compositionally biased region" description="Low complexity" evidence="19">
    <location>
        <begin position="154"/>
        <end position="164"/>
    </location>
</feature>
<evidence type="ECO:0000256" key="10">
    <source>
        <dbReference type="ARBA" id="ARBA00022695"/>
    </source>
</evidence>
<dbReference type="Pfam" id="PF09139">
    <property type="entry name" value="Tam41_Mmp37"/>
    <property type="match status" value="1"/>
</dbReference>